<name>A0AAN9IPW6_CROPI</name>
<dbReference type="SUPFAM" id="SSF52540">
    <property type="entry name" value="P-loop containing nucleoside triphosphate hydrolases"/>
    <property type="match status" value="1"/>
</dbReference>
<evidence type="ECO:0000256" key="1">
    <source>
        <dbReference type="SAM" id="MobiDB-lite"/>
    </source>
</evidence>
<dbReference type="InterPro" id="IPR000330">
    <property type="entry name" value="SNF2_N"/>
</dbReference>
<dbReference type="EMBL" id="JAYWIO010000002">
    <property type="protein sequence ID" value="KAK7283964.1"/>
    <property type="molecule type" value="Genomic_DNA"/>
</dbReference>
<proteinExistence type="predicted"/>
<evidence type="ECO:0000313" key="4">
    <source>
        <dbReference type="Proteomes" id="UP001372338"/>
    </source>
</evidence>
<dbReference type="InterPro" id="IPR038718">
    <property type="entry name" value="SNF2-like_sf"/>
</dbReference>
<dbReference type="GO" id="GO:0015616">
    <property type="term" value="F:DNA translocase activity"/>
    <property type="evidence" value="ECO:0007669"/>
    <property type="project" value="TreeGrafter"/>
</dbReference>
<dbReference type="Pfam" id="PF00176">
    <property type="entry name" value="SNF2-rel_dom"/>
    <property type="match status" value="1"/>
</dbReference>
<reference evidence="3 4" key="1">
    <citation type="submission" date="2024-01" db="EMBL/GenBank/DDBJ databases">
        <title>The genomes of 5 underutilized Papilionoideae crops provide insights into root nodulation and disease resistanc.</title>
        <authorList>
            <person name="Yuan L."/>
        </authorList>
    </citation>
    <scope>NUCLEOTIDE SEQUENCE [LARGE SCALE GENOMIC DNA]</scope>
    <source>
        <strain evidence="3">ZHUSHIDOU_FW_LH</strain>
        <tissue evidence="3">Leaf</tissue>
    </source>
</reference>
<dbReference type="Gene3D" id="3.40.50.10810">
    <property type="entry name" value="Tandem AAA-ATPase domain"/>
    <property type="match status" value="1"/>
</dbReference>
<dbReference type="InterPro" id="IPR050496">
    <property type="entry name" value="SNF2_RAD54_helicase_repair"/>
</dbReference>
<sequence>MDDEEEMISPFIPLYTKSFNHPPSSSFSSNPLRRKKFVVPWRHHHQQQQQQQQLPPPVAHKEEEEEEIDPLVLWVPPQHHHHRIAVDPLLVRFLRPHQRQGVQFMFHCVSGLRTTTTTDHYHIHGCILADDMGLGETLQSITLLHTFLSQGFEKGKPMVRKAIIVTPTSLVSL</sequence>
<keyword evidence="4" id="KW-1185">Reference proteome</keyword>
<dbReference type="InterPro" id="IPR027417">
    <property type="entry name" value="P-loop_NTPase"/>
</dbReference>
<gene>
    <name evidence="3" type="ORF">RIF29_13714</name>
</gene>
<dbReference type="GO" id="GO:0005634">
    <property type="term" value="C:nucleus"/>
    <property type="evidence" value="ECO:0007669"/>
    <property type="project" value="TreeGrafter"/>
</dbReference>
<feature type="domain" description="SNF2 N-terminal" evidence="2">
    <location>
        <begin position="97"/>
        <end position="171"/>
    </location>
</feature>
<evidence type="ECO:0000259" key="2">
    <source>
        <dbReference type="Pfam" id="PF00176"/>
    </source>
</evidence>
<organism evidence="3 4">
    <name type="scientific">Crotalaria pallida</name>
    <name type="common">Smooth rattlebox</name>
    <name type="synonym">Crotalaria striata</name>
    <dbReference type="NCBI Taxonomy" id="3830"/>
    <lineage>
        <taxon>Eukaryota</taxon>
        <taxon>Viridiplantae</taxon>
        <taxon>Streptophyta</taxon>
        <taxon>Embryophyta</taxon>
        <taxon>Tracheophyta</taxon>
        <taxon>Spermatophyta</taxon>
        <taxon>Magnoliopsida</taxon>
        <taxon>eudicotyledons</taxon>
        <taxon>Gunneridae</taxon>
        <taxon>Pentapetalae</taxon>
        <taxon>rosids</taxon>
        <taxon>fabids</taxon>
        <taxon>Fabales</taxon>
        <taxon>Fabaceae</taxon>
        <taxon>Papilionoideae</taxon>
        <taxon>50 kb inversion clade</taxon>
        <taxon>genistoids sensu lato</taxon>
        <taxon>core genistoids</taxon>
        <taxon>Crotalarieae</taxon>
        <taxon>Crotalaria</taxon>
    </lineage>
</organism>
<feature type="region of interest" description="Disordered" evidence="1">
    <location>
        <begin position="40"/>
        <end position="62"/>
    </location>
</feature>
<dbReference type="GO" id="GO:0007131">
    <property type="term" value="P:reciprocal meiotic recombination"/>
    <property type="evidence" value="ECO:0007669"/>
    <property type="project" value="TreeGrafter"/>
</dbReference>
<comment type="caution">
    <text evidence="3">The sequence shown here is derived from an EMBL/GenBank/DDBJ whole genome shotgun (WGS) entry which is preliminary data.</text>
</comment>
<accession>A0AAN9IPW6</accession>
<evidence type="ECO:0000313" key="3">
    <source>
        <dbReference type="EMBL" id="KAK7283964.1"/>
    </source>
</evidence>
<protein>
    <recommendedName>
        <fullName evidence="2">SNF2 N-terminal domain-containing protein</fullName>
    </recommendedName>
</protein>
<dbReference type="PANTHER" id="PTHR45629:SF7">
    <property type="entry name" value="DNA EXCISION REPAIR PROTEIN ERCC-6-RELATED"/>
    <property type="match status" value="1"/>
</dbReference>
<dbReference type="GO" id="GO:0005524">
    <property type="term" value="F:ATP binding"/>
    <property type="evidence" value="ECO:0007669"/>
    <property type="project" value="InterPro"/>
</dbReference>
<dbReference type="GO" id="GO:0045003">
    <property type="term" value="P:double-strand break repair via synthesis-dependent strand annealing"/>
    <property type="evidence" value="ECO:0007669"/>
    <property type="project" value="TreeGrafter"/>
</dbReference>
<dbReference type="PANTHER" id="PTHR45629">
    <property type="entry name" value="SNF2/RAD54 FAMILY MEMBER"/>
    <property type="match status" value="1"/>
</dbReference>
<dbReference type="AlphaFoldDB" id="A0AAN9IPW6"/>
<dbReference type="Proteomes" id="UP001372338">
    <property type="component" value="Unassembled WGS sequence"/>
</dbReference>